<evidence type="ECO:0000313" key="1">
    <source>
        <dbReference type="EMBL" id="KAJ6640613.1"/>
    </source>
</evidence>
<comment type="caution">
    <text evidence="1">The sequence shown here is derived from an EMBL/GenBank/DDBJ whole genome shotgun (WGS) entry which is preliminary data.</text>
</comment>
<protein>
    <submittedName>
        <fullName evidence="1">Uncharacterized protein</fullName>
    </submittedName>
</protein>
<reference evidence="1" key="1">
    <citation type="submission" date="2022-07" db="EMBL/GenBank/DDBJ databases">
        <authorList>
            <person name="Trinca V."/>
            <person name="Uliana J.V.C."/>
            <person name="Torres T.T."/>
            <person name="Ward R.J."/>
            <person name="Monesi N."/>
        </authorList>
    </citation>
    <scope>NUCLEOTIDE SEQUENCE</scope>
    <source>
        <strain evidence="1">HSMRA1968</strain>
        <tissue evidence="1">Whole embryos</tissue>
    </source>
</reference>
<keyword evidence="2" id="KW-1185">Reference proteome</keyword>
<gene>
    <name evidence="1" type="ORF">Bhyg_05544</name>
</gene>
<evidence type="ECO:0000313" key="2">
    <source>
        <dbReference type="Proteomes" id="UP001151699"/>
    </source>
</evidence>
<organism evidence="1 2">
    <name type="scientific">Pseudolycoriella hygida</name>
    <dbReference type="NCBI Taxonomy" id="35572"/>
    <lineage>
        <taxon>Eukaryota</taxon>
        <taxon>Metazoa</taxon>
        <taxon>Ecdysozoa</taxon>
        <taxon>Arthropoda</taxon>
        <taxon>Hexapoda</taxon>
        <taxon>Insecta</taxon>
        <taxon>Pterygota</taxon>
        <taxon>Neoptera</taxon>
        <taxon>Endopterygota</taxon>
        <taxon>Diptera</taxon>
        <taxon>Nematocera</taxon>
        <taxon>Sciaroidea</taxon>
        <taxon>Sciaridae</taxon>
        <taxon>Pseudolycoriella</taxon>
    </lineage>
</organism>
<accession>A0A9Q0MZ45</accession>
<name>A0A9Q0MZ45_9DIPT</name>
<proteinExistence type="predicted"/>
<dbReference type="AlphaFoldDB" id="A0A9Q0MZ45"/>
<sequence>MQKTNLIEDAFTSPEIHFAILNRNHVHKDMRFSISAPHSRWNPILASESMIDRLRLYSSYMEFNKGDLFQTRTLQSEHQLSPYAVKEIYVLNLSKQIFSDKNTFY</sequence>
<dbReference type="Proteomes" id="UP001151699">
    <property type="component" value="Chromosome B"/>
</dbReference>
<dbReference type="EMBL" id="WJQU01000002">
    <property type="protein sequence ID" value="KAJ6640613.1"/>
    <property type="molecule type" value="Genomic_DNA"/>
</dbReference>